<organism evidence="3 4">
    <name type="scientific">Geodermatophilus saharensis</name>
    <dbReference type="NCBI Taxonomy" id="1137994"/>
    <lineage>
        <taxon>Bacteria</taxon>
        <taxon>Bacillati</taxon>
        <taxon>Actinomycetota</taxon>
        <taxon>Actinomycetes</taxon>
        <taxon>Geodermatophilales</taxon>
        <taxon>Geodermatophilaceae</taxon>
        <taxon>Geodermatophilus</taxon>
    </lineage>
</organism>
<feature type="modified residue" description="4-aspartylphosphate" evidence="1">
    <location>
        <position position="51"/>
    </location>
</feature>
<name>A0A239A612_9ACTN</name>
<evidence type="ECO:0000259" key="2">
    <source>
        <dbReference type="PROSITE" id="PS50110"/>
    </source>
</evidence>
<feature type="domain" description="Response regulatory" evidence="2">
    <location>
        <begin position="7"/>
        <end position="107"/>
    </location>
</feature>
<dbReference type="EMBL" id="FZOH01000001">
    <property type="protein sequence ID" value="SNR90333.1"/>
    <property type="molecule type" value="Genomic_DNA"/>
</dbReference>
<dbReference type="SUPFAM" id="SSF52172">
    <property type="entry name" value="CheY-like"/>
    <property type="match status" value="1"/>
</dbReference>
<keyword evidence="4" id="KW-1185">Reference proteome</keyword>
<evidence type="ECO:0000313" key="3">
    <source>
        <dbReference type="EMBL" id="SNR90333.1"/>
    </source>
</evidence>
<dbReference type="GO" id="GO:0000160">
    <property type="term" value="P:phosphorelay signal transduction system"/>
    <property type="evidence" value="ECO:0007669"/>
    <property type="project" value="InterPro"/>
</dbReference>
<dbReference type="RefSeq" id="WP_089402314.1">
    <property type="nucleotide sequence ID" value="NZ_FZOH01000001.1"/>
</dbReference>
<dbReference type="PROSITE" id="PS50110">
    <property type="entry name" value="RESPONSE_REGULATORY"/>
    <property type="match status" value="1"/>
</dbReference>
<gene>
    <name evidence="3" type="ORF">SAMN04488107_0543</name>
</gene>
<keyword evidence="1" id="KW-0597">Phosphoprotein</keyword>
<evidence type="ECO:0000256" key="1">
    <source>
        <dbReference type="PROSITE-ProRule" id="PRU00169"/>
    </source>
</evidence>
<dbReference type="InterPro" id="IPR011006">
    <property type="entry name" value="CheY-like_superfamily"/>
</dbReference>
<sequence>MTSGPLRVLVLDADPRVRDGLLRLLETDPGVTAVPPGAHADVALVDVDRPDRSAAVGRVRRLAGRVPVVALGLDGAVRAATLAAGARAFVEKDGATDDLLTALSAAVPGRSPR</sequence>
<dbReference type="Proteomes" id="UP000198386">
    <property type="component" value="Unassembled WGS sequence"/>
</dbReference>
<proteinExistence type="predicted"/>
<reference evidence="4" key="1">
    <citation type="submission" date="2017-06" db="EMBL/GenBank/DDBJ databases">
        <authorList>
            <person name="Varghese N."/>
            <person name="Submissions S."/>
        </authorList>
    </citation>
    <scope>NUCLEOTIDE SEQUENCE [LARGE SCALE GENOMIC DNA]</scope>
    <source>
        <strain evidence="4">DSM 45423</strain>
    </source>
</reference>
<accession>A0A239A612</accession>
<protein>
    <recommendedName>
        <fullName evidence="2">Response regulatory domain-containing protein</fullName>
    </recommendedName>
</protein>
<dbReference type="AlphaFoldDB" id="A0A239A612"/>
<dbReference type="Gene3D" id="3.40.50.2300">
    <property type="match status" value="1"/>
</dbReference>
<evidence type="ECO:0000313" key="4">
    <source>
        <dbReference type="Proteomes" id="UP000198386"/>
    </source>
</evidence>
<dbReference type="InterPro" id="IPR001789">
    <property type="entry name" value="Sig_transdc_resp-reg_receiver"/>
</dbReference>